<dbReference type="NCBIfam" id="TIGR00756">
    <property type="entry name" value="PPR"/>
    <property type="match status" value="1"/>
</dbReference>
<dbReference type="InterPro" id="IPR002016">
    <property type="entry name" value="Haem_peroxidase"/>
</dbReference>
<evidence type="ECO:0000256" key="1">
    <source>
        <dbReference type="ARBA" id="ARBA00022737"/>
    </source>
</evidence>
<accession>A0AAN8UIT4</accession>
<dbReference type="SUPFAM" id="SSF48113">
    <property type="entry name" value="Heme-dependent peroxidases"/>
    <property type="match status" value="1"/>
</dbReference>
<dbReference type="EMBL" id="JBAMMX010000023">
    <property type="protein sequence ID" value="KAK6917558.1"/>
    <property type="molecule type" value="Genomic_DNA"/>
</dbReference>
<dbReference type="Proteomes" id="UP001370490">
    <property type="component" value="Unassembled WGS sequence"/>
</dbReference>
<comment type="caution">
    <text evidence="5">The sequence shown here is derived from an EMBL/GenBank/DDBJ whole genome shotgun (WGS) entry which is preliminary data.</text>
</comment>
<dbReference type="Pfam" id="PF00141">
    <property type="entry name" value="peroxidase"/>
    <property type="match status" value="1"/>
</dbReference>
<dbReference type="InterPro" id="IPR011990">
    <property type="entry name" value="TPR-like_helical_dom_sf"/>
</dbReference>
<evidence type="ECO:0000259" key="4">
    <source>
        <dbReference type="PROSITE" id="PS50873"/>
    </source>
</evidence>
<dbReference type="GO" id="GO:0020037">
    <property type="term" value="F:heme binding"/>
    <property type="evidence" value="ECO:0007669"/>
    <property type="project" value="InterPro"/>
</dbReference>
<keyword evidence="1" id="KW-0677">Repeat</keyword>
<reference evidence="5 6" key="1">
    <citation type="submission" date="2023-12" db="EMBL/GenBank/DDBJ databases">
        <title>A high-quality genome assembly for Dillenia turbinata (Dilleniales).</title>
        <authorList>
            <person name="Chanderbali A."/>
        </authorList>
    </citation>
    <scope>NUCLEOTIDE SEQUENCE [LARGE SCALE GENOMIC DNA]</scope>
    <source>
        <strain evidence="5">LSX21</strain>
        <tissue evidence="5">Leaf</tissue>
    </source>
</reference>
<dbReference type="GO" id="GO:0003723">
    <property type="term" value="F:RNA binding"/>
    <property type="evidence" value="ECO:0007669"/>
    <property type="project" value="InterPro"/>
</dbReference>
<name>A0AAN8UIT4_9MAGN</name>
<dbReference type="PANTHER" id="PTHR47926">
    <property type="entry name" value="PENTATRICOPEPTIDE REPEAT-CONTAINING PROTEIN"/>
    <property type="match status" value="1"/>
</dbReference>
<dbReference type="Gene3D" id="1.25.40.10">
    <property type="entry name" value="Tetratricopeptide repeat domain"/>
    <property type="match status" value="1"/>
</dbReference>
<gene>
    <name evidence="5" type="ORF">RJ641_018309</name>
</gene>
<feature type="domain" description="Plant heme peroxidase family profile" evidence="4">
    <location>
        <begin position="96"/>
        <end position="273"/>
    </location>
</feature>
<protein>
    <submittedName>
        <fullName evidence="5">Pentatricopeptide repeat</fullName>
    </submittedName>
</protein>
<proteinExistence type="inferred from homology"/>
<dbReference type="GO" id="GO:0009451">
    <property type="term" value="P:RNA modification"/>
    <property type="evidence" value="ECO:0007669"/>
    <property type="project" value="InterPro"/>
</dbReference>
<evidence type="ECO:0000313" key="6">
    <source>
        <dbReference type="Proteomes" id="UP001370490"/>
    </source>
</evidence>
<feature type="repeat" description="PPR" evidence="2">
    <location>
        <begin position="60"/>
        <end position="94"/>
    </location>
</feature>
<dbReference type="InterPro" id="IPR010255">
    <property type="entry name" value="Haem_peroxidase_sf"/>
</dbReference>
<dbReference type="PROSITE" id="PS51375">
    <property type="entry name" value="PPR"/>
    <property type="match status" value="1"/>
</dbReference>
<dbReference type="AlphaFoldDB" id="A0AAN8UIT4"/>
<dbReference type="Pfam" id="PF01535">
    <property type="entry name" value="PPR"/>
    <property type="match status" value="1"/>
</dbReference>
<dbReference type="GO" id="GO:0006979">
    <property type="term" value="P:response to oxidative stress"/>
    <property type="evidence" value="ECO:0007669"/>
    <property type="project" value="InterPro"/>
</dbReference>
<evidence type="ECO:0000256" key="3">
    <source>
        <dbReference type="RuleBase" id="RU004241"/>
    </source>
</evidence>
<evidence type="ECO:0000313" key="5">
    <source>
        <dbReference type="EMBL" id="KAK6917558.1"/>
    </source>
</evidence>
<dbReference type="InterPro" id="IPR046960">
    <property type="entry name" value="PPR_At4g14850-like_plant"/>
</dbReference>
<sequence length="292" mass="32921">MTKCNNFGAYENGRVEEAIWYFERNPFQNLISWTAATSGLVQNGPRADGWKVFDSILEKNGMAWNSMVGRCCQNGKMEEALVLFQQIPDRNDVSWNTIIAVLIGGPYYSLLTGSKISYFNEATNHIPRPTDNVTQFLWTFAPGGFNARHNIGRMGCGVIRAKFNFTGAGSPDPCIPADLLNKMRRRCPDQDHNLLLLHRLLIPVLCLQRAINSMPNGEKFDAYFYKNLLEDASDDGGEQAFRRDFARTMIKLSNQNVLTGDEGEIRLSCSLPRNTRVLDYGGHAYLTIEHGR</sequence>
<keyword evidence="6" id="KW-1185">Reference proteome</keyword>
<dbReference type="Gene3D" id="1.10.420.10">
    <property type="entry name" value="Peroxidase, domain 2"/>
    <property type="match status" value="1"/>
</dbReference>
<dbReference type="GO" id="GO:0004601">
    <property type="term" value="F:peroxidase activity"/>
    <property type="evidence" value="ECO:0007669"/>
    <property type="project" value="InterPro"/>
</dbReference>
<dbReference type="PANTHER" id="PTHR47926:SF347">
    <property type="entry name" value="PENTATRICOPEPTIDE REPEAT-CONTAINING PROTEIN"/>
    <property type="match status" value="1"/>
</dbReference>
<organism evidence="5 6">
    <name type="scientific">Dillenia turbinata</name>
    <dbReference type="NCBI Taxonomy" id="194707"/>
    <lineage>
        <taxon>Eukaryota</taxon>
        <taxon>Viridiplantae</taxon>
        <taxon>Streptophyta</taxon>
        <taxon>Embryophyta</taxon>
        <taxon>Tracheophyta</taxon>
        <taxon>Spermatophyta</taxon>
        <taxon>Magnoliopsida</taxon>
        <taxon>eudicotyledons</taxon>
        <taxon>Gunneridae</taxon>
        <taxon>Pentapetalae</taxon>
        <taxon>Dilleniales</taxon>
        <taxon>Dilleniaceae</taxon>
        <taxon>Dillenia</taxon>
    </lineage>
</organism>
<dbReference type="PROSITE" id="PS50873">
    <property type="entry name" value="PEROXIDASE_4"/>
    <property type="match status" value="1"/>
</dbReference>
<evidence type="ECO:0000256" key="2">
    <source>
        <dbReference type="PROSITE-ProRule" id="PRU00708"/>
    </source>
</evidence>
<dbReference type="InterPro" id="IPR002885">
    <property type="entry name" value="PPR_rpt"/>
</dbReference>
<comment type="similarity">
    <text evidence="3">Belongs to the peroxidase family.</text>
</comment>